<dbReference type="EMBL" id="ACPB03005796">
    <property type="status" value="NOT_ANNOTATED_CDS"/>
    <property type="molecule type" value="Genomic_DNA"/>
</dbReference>
<sequence>MEAVLLMLLLVGQWRFTVAASDVIEVSDELRLLQNDIRTFWDKVLHEEQETKMSPFQRSPNTTIIKNKLHELQNNVTKLTEDLTNSNQNVDAINVRIVEFGTQLENLKRLYDNEIRELRQSLGTFQFSSSQQLLHEYGERHNREQQLVKINLDQDEIEILEAIKNKYYKFAAVKFIALKNESKATELIRKVYRELDNVDCLLNFVHNLNNMNKTLLVYRTLSDILGGLDLIEICKYFKTRMKLYYDIKYKKMTNDSLDAANKLLSVFDERMEFCLIYSTISLQQDLIVKIKLHNGLNMPASYVYNITYRNIDLQEYRRSGRRTAVLSCYPIDCR</sequence>
<name>T1IFI2_RHOPR</name>
<reference evidence="1" key="1">
    <citation type="submission" date="2015-05" db="UniProtKB">
        <authorList>
            <consortium name="EnsemblMetazoa"/>
        </authorList>
    </citation>
    <scope>IDENTIFICATION</scope>
</reference>
<proteinExistence type="predicted"/>
<evidence type="ECO:0000313" key="1">
    <source>
        <dbReference type="EnsemblMetazoa" id="RPRC015051-PA"/>
    </source>
</evidence>
<dbReference type="InParanoid" id="T1IFI2"/>
<keyword evidence="2" id="KW-1185">Reference proteome</keyword>
<protein>
    <submittedName>
        <fullName evidence="1">Uncharacterized protein</fullName>
    </submittedName>
</protein>
<dbReference type="AlphaFoldDB" id="T1IFI2"/>
<dbReference type="VEuPathDB" id="VectorBase:RPRC015051"/>
<dbReference type="HOGENOM" id="CLU_848135_0_0_1"/>
<dbReference type="EnsemblMetazoa" id="RPRC015051-RA">
    <property type="protein sequence ID" value="RPRC015051-PA"/>
    <property type="gene ID" value="RPRC015051"/>
</dbReference>
<organism evidence="1 2">
    <name type="scientific">Rhodnius prolixus</name>
    <name type="common">Triatomid bug</name>
    <dbReference type="NCBI Taxonomy" id="13249"/>
    <lineage>
        <taxon>Eukaryota</taxon>
        <taxon>Metazoa</taxon>
        <taxon>Ecdysozoa</taxon>
        <taxon>Arthropoda</taxon>
        <taxon>Hexapoda</taxon>
        <taxon>Insecta</taxon>
        <taxon>Pterygota</taxon>
        <taxon>Neoptera</taxon>
        <taxon>Paraneoptera</taxon>
        <taxon>Hemiptera</taxon>
        <taxon>Heteroptera</taxon>
        <taxon>Panheteroptera</taxon>
        <taxon>Cimicomorpha</taxon>
        <taxon>Reduviidae</taxon>
        <taxon>Triatominae</taxon>
        <taxon>Rhodnius</taxon>
    </lineage>
</organism>
<dbReference type="Proteomes" id="UP000015103">
    <property type="component" value="Unassembled WGS sequence"/>
</dbReference>
<accession>T1IFI2</accession>
<evidence type="ECO:0000313" key="2">
    <source>
        <dbReference type="Proteomes" id="UP000015103"/>
    </source>
</evidence>